<reference evidence="10 11" key="1">
    <citation type="submission" date="2021-01" db="EMBL/GenBank/DDBJ databases">
        <title>Genomic Encyclopedia of Type Strains, Phase IV (KMG-IV): sequencing the most valuable type-strain genomes for metagenomic binning, comparative biology and taxonomic classification.</title>
        <authorList>
            <person name="Goeker M."/>
        </authorList>
    </citation>
    <scope>NUCLEOTIDE SEQUENCE [LARGE SCALE GENOMIC DNA]</scope>
    <source>
        <strain evidence="10 11">DSM 25890</strain>
    </source>
</reference>
<keyword evidence="8 10" id="KW-0378">Hydrolase</keyword>
<dbReference type="Gene3D" id="3.40.1830.10">
    <property type="entry name" value="Thermophilic metalloprotease (M29)"/>
    <property type="match status" value="1"/>
</dbReference>
<accession>A0ABS2NPU9</accession>
<evidence type="ECO:0000313" key="11">
    <source>
        <dbReference type="Proteomes" id="UP001314796"/>
    </source>
</evidence>
<comment type="cofactor">
    <cofactor evidence="2">
        <name>Mg(2+)</name>
        <dbReference type="ChEBI" id="CHEBI:18420"/>
    </cofactor>
</comment>
<evidence type="ECO:0000256" key="2">
    <source>
        <dbReference type="ARBA" id="ARBA00001946"/>
    </source>
</evidence>
<evidence type="ECO:0000256" key="8">
    <source>
        <dbReference type="ARBA" id="ARBA00022801"/>
    </source>
</evidence>
<dbReference type="PRINTS" id="PR00919">
    <property type="entry name" value="THERMOPTASE"/>
</dbReference>
<dbReference type="Proteomes" id="UP001314796">
    <property type="component" value="Unassembled WGS sequence"/>
</dbReference>
<evidence type="ECO:0000256" key="9">
    <source>
        <dbReference type="ARBA" id="ARBA00023049"/>
    </source>
</evidence>
<comment type="cofactor">
    <cofactor evidence="3">
        <name>Zn(2+)</name>
        <dbReference type="ChEBI" id="CHEBI:29105"/>
    </cofactor>
</comment>
<dbReference type="EC" id="3.4.11.-" evidence="10"/>
<evidence type="ECO:0000256" key="7">
    <source>
        <dbReference type="ARBA" id="ARBA00022723"/>
    </source>
</evidence>
<dbReference type="SUPFAM" id="SSF144052">
    <property type="entry name" value="Thermophilic metalloprotease-like"/>
    <property type="match status" value="1"/>
</dbReference>
<comment type="similarity">
    <text evidence="4">Belongs to the peptidase M29 family.</text>
</comment>
<dbReference type="PANTHER" id="PTHR34448:SF3">
    <property type="entry name" value="AMINOPEPTIDASE AMPS"/>
    <property type="match status" value="1"/>
</dbReference>
<dbReference type="InterPro" id="IPR035097">
    <property type="entry name" value="M29_N-terminal"/>
</dbReference>
<dbReference type="RefSeq" id="WP_204401686.1">
    <property type="nucleotide sequence ID" value="NZ_JAFBEE010000008.1"/>
</dbReference>
<gene>
    <name evidence="10" type="ORF">JOC73_001531</name>
</gene>
<organism evidence="10 11">
    <name type="scientific">Alkaliphilus hydrothermalis</name>
    <dbReference type="NCBI Taxonomy" id="1482730"/>
    <lineage>
        <taxon>Bacteria</taxon>
        <taxon>Bacillati</taxon>
        <taxon>Bacillota</taxon>
        <taxon>Clostridia</taxon>
        <taxon>Peptostreptococcales</taxon>
        <taxon>Natronincolaceae</taxon>
        <taxon>Alkaliphilus</taxon>
    </lineage>
</organism>
<dbReference type="PANTHER" id="PTHR34448">
    <property type="entry name" value="AMINOPEPTIDASE"/>
    <property type="match status" value="1"/>
</dbReference>
<name>A0ABS2NPU9_9FIRM</name>
<keyword evidence="7" id="KW-0479">Metal-binding</keyword>
<sequence>MENFQTNLNKYAELVIKVGINLQKDQTLVITCPISSAEFVRLVAKKAYEAGAKNVHVEWTDEEMTLIKYLNAPEESFKHYPIWKAKGFEEMAADGAAFLSISATNPDLLKDVEPQRIATFNKTAAEAMQGFRKYTQTGKVSWGIVSVPTIEWANKVFPHLKEEKRVDKLWESIFKVTRVDMEDPVQGWVDHITNLKKGLSFLNAKKFKTVTFTGKGTHLTVDLPEGHIWVGGGLKNDNGVEFIPNMPTEEVFTLPTKTGVNGHVTSTKPLNYGGQTIENFTMTFKEGRIIEITAERGYEALKKLIETDEGSLYLGEVALVPHHSPVSDSNVVFYNTLFDENASSHLAIGSAYPLCIEDGGKLSKAELEAKGANTSLTHVDFMIGSADMSVDGETHDGTVYPIFRNGNWVI</sequence>
<protein>
    <submittedName>
        <fullName evidence="10">Aminopeptidase</fullName>
        <ecNumber evidence="10">3.4.11.-</ecNumber>
    </submittedName>
</protein>
<comment type="cofactor">
    <cofactor evidence="1">
        <name>Co(2+)</name>
        <dbReference type="ChEBI" id="CHEBI:48828"/>
    </cofactor>
</comment>
<dbReference type="InterPro" id="IPR052170">
    <property type="entry name" value="M29_Exopeptidase"/>
</dbReference>
<evidence type="ECO:0000256" key="1">
    <source>
        <dbReference type="ARBA" id="ARBA00001941"/>
    </source>
</evidence>
<dbReference type="GO" id="GO:0004177">
    <property type="term" value="F:aminopeptidase activity"/>
    <property type="evidence" value="ECO:0007669"/>
    <property type="project" value="UniProtKB-KW"/>
</dbReference>
<evidence type="ECO:0000256" key="3">
    <source>
        <dbReference type="ARBA" id="ARBA00001947"/>
    </source>
</evidence>
<keyword evidence="11" id="KW-1185">Reference proteome</keyword>
<evidence type="ECO:0000256" key="4">
    <source>
        <dbReference type="ARBA" id="ARBA00008236"/>
    </source>
</evidence>
<evidence type="ECO:0000313" key="10">
    <source>
        <dbReference type="EMBL" id="MBM7614969.1"/>
    </source>
</evidence>
<proteinExistence type="inferred from homology"/>
<evidence type="ECO:0000256" key="6">
    <source>
        <dbReference type="ARBA" id="ARBA00022670"/>
    </source>
</evidence>
<dbReference type="EMBL" id="JAFBEE010000008">
    <property type="protein sequence ID" value="MBM7614969.1"/>
    <property type="molecule type" value="Genomic_DNA"/>
</dbReference>
<comment type="caution">
    <text evidence="10">The sequence shown here is derived from an EMBL/GenBank/DDBJ whole genome shotgun (WGS) entry which is preliminary data.</text>
</comment>
<dbReference type="InterPro" id="IPR000787">
    <property type="entry name" value="Peptidase_M29"/>
</dbReference>
<evidence type="ECO:0000256" key="5">
    <source>
        <dbReference type="ARBA" id="ARBA00022438"/>
    </source>
</evidence>
<dbReference type="Pfam" id="PF02073">
    <property type="entry name" value="Peptidase_M29"/>
    <property type="match status" value="1"/>
</dbReference>
<keyword evidence="9" id="KW-0482">Metalloprotease</keyword>
<keyword evidence="5 10" id="KW-0031">Aminopeptidase</keyword>
<keyword evidence="6" id="KW-0645">Protease</keyword>